<dbReference type="PANTHER" id="PTHR33064">
    <property type="entry name" value="POL PROTEIN"/>
    <property type="match status" value="1"/>
</dbReference>
<evidence type="ECO:0000256" key="6">
    <source>
        <dbReference type="ARBA" id="ARBA00022918"/>
    </source>
</evidence>
<keyword evidence="11" id="KW-1185">Reference proteome</keyword>
<reference evidence="10" key="1">
    <citation type="journal article" date="2022" name="Int. J. Mol. Sci.">
        <title>Draft Genome of Tanacetum Coccineum: Genomic Comparison of Closely Related Tanacetum-Family Plants.</title>
        <authorList>
            <person name="Yamashiro T."/>
            <person name="Shiraishi A."/>
            <person name="Nakayama K."/>
            <person name="Satake H."/>
        </authorList>
    </citation>
    <scope>NUCLEOTIDE SEQUENCE</scope>
</reference>
<dbReference type="Pfam" id="PF00078">
    <property type="entry name" value="RVT_1"/>
    <property type="match status" value="1"/>
</dbReference>
<evidence type="ECO:0000256" key="4">
    <source>
        <dbReference type="ARBA" id="ARBA00022759"/>
    </source>
</evidence>
<keyword evidence="5" id="KW-0378">Hydrolase</keyword>
<dbReference type="InterPro" id="IPR000477">
    <property type="entry name" value="RT_dom"/>
</dbReference>
<dbReference type="InterPro" id="IPR041373">
    <property type="entry name" value="RT_RNaseH"/>
</dbReference>
<evidence type="ECO:0000259" key="9">
    <source>
        <dbReference type="Pfam" id="PF17917"/>
    </source>
</evidence>
<protein>
    <submittedName>
        <fullName evidence="10">Reverse transcriptase domain-containing protein</fullName>
    </submittedName>
</protein>
<dbReference type="PANTHER" id="PTHR33064:SF39">
    <property type="match status" value="1"/>
</dbReference>
<proteinExistence type="predicted"/>
<organism evidence="10 11">
    <name type="scientific">Tanacetum coccineum</name>
    <dbReference type="NCBI Taxonomy" id="301880"/>
    <lineage>
        <taxon>Eukaryota</taxon>
        <taxon>Viridiplantae</taxon>
        <taxon>Streptophyta</taxon>
        <taxon>Embryophyta</taxon>
        <taxon>Tracheophyta</taxon>
        <taxon>Spermatophyta</taxon>
        <taxon>Magnoliopsida</taxon>
        <taxon>eudicotyledons</taxon>
        <taxon>Gunneridae</taxon>
        <taxon>Pentapetalae</taxon>
        <taxon>asterids</taxon>
        <taxon>campanulids</taxon>
        <taxon>Asterales</taxon>
        <taxon>Asteraceae</taxon>
        <taxon>Asteroideae</taxon>
        <taxon>Anthemideae</taxon>
        <taxon>Anthemidinae</taxon>
        <taxon>Tanacetum</taxon>
    </lineage>
</organism>
<evidence type="ECO:0000256" key="5">
    <source>
        <dbReference type="ARBA" id="ARBA00022801"/>
    </source>
</evidence>
<dbReference type="GO" id="GO:0003964">
    <property type="term" value="F:RNA-directed DNA polymerase activity"/>
    <property type="evidence" value="ECO:0007669"/>
    <property type="project" value="UniProtKB-KW"/>
</dbReference>
<accession>A0ABQ4XWY2</accession>
<gene>
    <name evidence="10" type="ORF">Tco_0702138</name>
</gene>
<keyword evidence="6 10" id="KW-0695">RNA-directed DNA polymerase</keyword>
<evidence type="ECO:0000256" key="7">
    <source>
        <dbReference type="SAM" id="MobiDB-lite"/>
    </source>
</evidence>
<feature type="region of interest" description="Disordered" evidence="7">
    <location>
        <begin position="22"/>
        <end position="56"/>
    </location>
</feature>
<reference evidence="10" key="2">
    <citation type="submission" date="2022-01" db="EMBL/GenBank/DDBJ databases">
        <authorList>
            <person name="Yamashiro T."/>
            <person name="Shiraishi A."/>
            <person name="Satake H."/>
            <person name="Nakayama K."/>
        </authorList>
    </citation>
    <scope>NUCLEOTIDE SEQUENCE</scope>
</reference>
<dbReference type="Gene3D" id="3.10.10.10">
    <property type="entry name" value="HIV Type 1 Reverse Transcriptase, subunit A, domain 1"/>
    <property type="match status" value="1"/>
</dbReference>
<dbReference type="InterPro" id="IPR051320">
    <property type="entry name" value="Viral_Replic_Matur_Polypro"/>
</dbReference>
<dbReference type="InterPro" id="IPR043128">
    <property type="entry name" value="Rev_trsase/Diguanyl_cyclase"/>
</dbReference>
<evidence type="ECO:0000256" key="2">
    <source>
        <dbReference type="ARBA" id="ARBA00022695"/>
    </source>
</evidence>
<dbReference type="SUPFAM" id="SSF56672">
    <property type="entry name" value="DNA/RNA polymerases"/>
    <property type="match status" value="1"/>
</dbReference>
<evidence type="ECO:0000256" key="3">
    <source>
        <dbReference type="ARBA" id="ARBA00022722"/>
    </source>
</evidence>
<name>A0ABQ4XWY2_9ASTR</name>
<feature type="domain" description="Reverse transcriptase" evidence="8">
    <location>
        <begin position="349"/>
        <end position="454"/>
    </location>
</feature>
<evidence type="ECO:0000313" key="11">
    <source>
        <dbReference type="Proteomes" id="UP001151760"/>
    </source>
</evidence>
<evidence type="ECO:0000313" key="10">
    <source>
        <dbReference type="EMBL" id="GJS69297.1"/>
    </source>
</evidence>
<dbReference type="CDD" id="cd01647">
    <property type="entry name" value="RT_LTR"/>
    <property type="match status" value="1"/>
</dbReference>
<dbReference type="InterPro" id="IPR043502">
    <property type="entry name" value="DNA/RNA_pol_sf"/>
</dbReference>
<comment type="caution">
    <text evidence="10">The sequence shown here is derived from an EMBL/GenBank/DDBJ whole genome shotgun (WGS) entry which is preliminary data.</text>
</comment>
<sequence>MLSFSRHRAVYLFKSYRECMRTRSQSRRRRQQQVTPTFVEPFDLEKPNNNQEPPNPPVLKLKDMVKALLLDKKNQSQAPAAVKAVEESCVTCGGAHSHRNCPATDGNVYRDNIQEYMSQAAAVNYNQGNTGYRPLMVANQVRPPGRPFLRTARALIDVHGEQMTLRHDDQSVTFKVGDTKTFSYNIIESVNRVDVIDIACEEYVQEVLEISESGNPTSPSDLMIDSRSPSFTPFGGSDFLMEEIDAFLEHDDSIPPGVDGIYDSEGDTVYLEELLSVINSDPNLPPSPVCEINVPEKIKSSCEDLTTRIKDLPSHLEYAFLEGDDKLPNHTFCTHKILMEEMPSRSQSEKGLAGNEYYCFLDEFSGYFQIPIDPLDQEKTTFTCPYGTFAIVRCLFGYAMNQAVHRCMVVIFHDMIEKTMEVFMDDFSVFGDSFSSCLSHLDKMLQRLRRSDVIAKLPHPTTVKGIRSFLGHAGFYRRFIQDFSKIARPMTHLLEKETPFIFSKECIEAFETLSEVNPGSNSVAPILGQLKTKHFQLIHYASKTMAEAQAHYTTTKKELLAVVYAFEKFRPYLVLSKSIVYTDLWLSSICFAKQGLLSQVCSGGFAAPSFGNVIRDKKGAENLAAVLPFLT</sequence>
<feature type="domain" description="Reverse transcriptase RNase H-like" evidence="9">
    <location>
        <begin position="523"/>
        <end position="583"/>
    </location>
</feature>
<dbReference type="Pfam" id="PF17917">
    <property type="entry name" value="RT_RNaseH"/>
    <property type="match status" value="1"/>
</dbReference>
<keyword evidence="1" id="KW-0808">Transferase</keyword>
<keyword evidence="3" id="KW-0540">Nuclease</keyword>
<keyword evidence="4" id="KW-0255">Endonuclease</keyword>
<dbReference type="EMBL" id="BQNB010009853">
    <property type="protein sequence ID" value="GJS69297.1"/>
    <property type="molecule type" value="Genomic_DNA"/>
</dbReference>
<keyword evidence="2" id="KW-0548">Nucleotidyltransferase</keyword>
<evidence type="ECO:0000256" key="1">
    <source>
        <dbReference type="ARBA" id="ARBA00022679"/>
    </source>
</evidence>
<evidence type="ECO:0000259" key="8">
    <source>
        <dbReference type="Pfam" id="PF00078"/>
    </source>
</evidence>
<dbReference type="Gene3D" id="3.30.70.270">
    <property type="match status" value="2"/>
</dbReference>
<dbReference type="Proteomes" id="UP001151760">
    <property type="component" value="Unassembled WGS sequence"/>
</dbReference>